<protein>
    <submittedName>
        <fullName evidence="1">Uncharacterized protein</fullName>
    </submittedName>
</protein>
<evidence type="ECO:0000313" key="2">
    <source>
        <dbReference type="Proteomes" id="UP001241377"/>
    </source>
</evidence>
<keyword evidence="2" id="KW-1185">Reference proteome</keyword>
<sequence length="586" mass="64569">MSEANSMKKGTAAVEITNIDSPNLAEKLGDAHMNILPARKVIICLSALALGMIISFADQTGVTVALPHIGKELHAETTINWAGTASLLANCVCQVLFGRLSDIFGRKQIMIGCLAILVVADLCCGFAQTGVQFYIFRAFAGIGNGGVSSLSMVILSDVVTLEQRGKFQGILGANVGVGNAIGPFLMAAFVKHRSWRDFYYLLAPMGLLVIIAVYFLVEDKQKDSRLLNYKEKFQKIDYFGILFATAGLTLLLIPISGGGSTYAWNSPIVITMFVVGGVLMIVFLLIEWKVPQLPMIPLYIFKRALLSLLLGSTFFFGMAYFGFMYYVPYYFHVVKGRDIIHTSIFLLPLVLSQLIMSIVSGQIITRTGHYIYVVWAGYVMWFVSCGLLILWDDKLSDGVNVVVLLLMGSGVGFTFQPTMVAAQAQSKKADRAVVISTRNVLRSFGGAVGIAIGSTTVSNTFLNNISSIEENNVTNIPQSYFDFLRKHIYQTIDTTKLNPQQAEVVRRMYVKALKNYFYLLIPFIGICLICSLFVRDRGLQCIDEPTKEERDLGTEIEKTRYANSSHDLESTAGSNATVDSEATRTH</sequence>
<evidence type="ECO:0000313" key="1">
    <source>
        <dbReference type="EMBL" id="KAJ9099054.1"/>
    </source>
</evidence>
<gene>
    <name evidence="1" type="ORF">QFC19_006102</name>
</gene>
<comment type="caution">
    <text evidence="1">The sequence shown here is derived from an EMBL/GenBank/DDBJ whole genome shotgun (WGS) entry which is preliminary data.</text>
</comment>
<name>A0ACC2VI31_9TREE</name>
<reference evidence="1" key="1">
    <citation type="submission" date="2023-04" db="EMBL/GenBank/DDBJ databases">
        <title>Draft Genome sequencing of Naganishia species isolated from polar environments using Oxford Nanopore Technology.</title>
        <authorList>
            <person name="Leo P."/>
            <person name="Venkateswaran K."/>
        </authorList>
    </citation>
    <scope>NUCLEOTIDE SEQUENCE</scope>
    <source>
        <strain evidence="1">MNA-CCFEE 5261</strain>
    </source>
</reference>
<organism evidence="1 2">
    <name type="scientific">Naganishia cerealis</name>
    <dbReference type="NCBI Taxonomy" id="610337"/>
    <lineage>
        <taxon>Eukaryota</taxon>
        <taxon>Fungi</taxon>
        <taxon>Dikarya</taxon>
        <taxon>Basidiomycota</taxon>
        <taxon>Agaricomycotina</taxon>
        <taxon>Tremellomycetes</taxon>
        <taxon>Filobasidiales</taxon>
        <taxon>Filobasidiaceae</taxon>
        <taxon>Naganishia</taxon>
    </lineage>
</organism>
<dbReference type="EMBL" id="JASBWR010000071">
    <property type="protein sequence ID" value="KAJ9099054.1"/>
    <property type="molecule type" value="Genomic_DNA"/>
</dbReference>
<dbReference type="Proteomes" id="UP001241377">
    <property type="component" value="Unassembled WGS sequence"/>
</dbReference>
<proteinExistence type="predicted"/>
<accession>A0ACC2VI31</accession>